<dbReference type="AlphaFoldDB" id="A0A2M7TH37"/>
<dbReference type="InterPro" id="IPR015854">
    <property type="entry name" value="ABC_transpr_LolD-like"/>
</dbReference>
<protein>
    <recommendedName>
        <fullName evidence="4">ABC transporter domain-containing protein</fullName>
    </recommendedName>
</protein>
<dbReference type="InterPro" id="IPR027417">
    <property type="entry name" value="P-loop_NTPase"/>
</dbReference>
<organism evidence="5 6">
    <name type="scientific">candidate division WWE3 bacterium CG_4_10_14_0_2_um_filter_41_14</name>
    <dbReference type="NCBI Taxonomy" id="1975072"/>
    <lineage>
        <taxon>Bacteria</taxon>
        <taxon>Katanobacteria</taxon>
    </lineage>
</organism>
<dbReference type="GO" id="GO:0098796">
    <property type="term" value="C:membrane protein complex"/>
    <property type="evidence" value="ECO:0007669"/>
    <property type="project" value="UniProtKB-ARBA"/>
</dbReference>
<evidence type="ECO:0000313" key="6">
    <source>
        <dbReference type="Proteomes" id="UP000228920"/>
    </source>
</evidence>
<dbReference type="Pfam" id="PF00005">
    <property type="entry name" value="ABC_tran"/>
    <property type="match status" value="1"/>
</dbReference>
<dbReference type="SUPFAM" id="SSF52540">
    <property type="entry name" value="P-loop containing nucleoside triphosphate hydrolases"/>
    <property type="match status" value="1"/>
</dbReference>
<evidence type="ECO:0000256" key="1">
    <source>
        <dbReference type="ARBA" id="ARBA00022448"/>
    </source>
</evidence>
<dbReference type="GO" id="GO:0005886">
    <property type="term" value="C:plasma membrane"/>
    <property type="evidence" value="ECO:0007669"/>
    <property type="project" value="TreeGrafter"/>
</dbReference>
<dbReference type="PANTHER" id="PTHR24220:SF86">
    <property type="entry name" value="ABC TRANSPORTER ABCH.1"/>
    <property type="match status" value="1"/>
</dbReference>
<dbReference type="InterPro" id="IPR003439">
    <property type="entry name" value="ABC_transporter-like_ATP-bd"/>
</dbReference>
<evidence type="ECO:0000313" key="5">
    <source>
        <dbReference type="EMBL" id="PIZ45514.1"/>
    </source>
</evidence>
<keyword evidence="2" id="KW-0547">Nucleotide-binding</keyword>
<evidence type="ECO:0000259" key="4">
    <source>
        <dbReference type="PROSITE" id="PS50893"/>
    </source>
</evidence>
<dbReference type="PROSITE" id="PS00211">
    <property type="entry name" value="ABC_TRANSPORTER_1"/>
    <property type="match status" value="1"/>
</dbReference>
<dbReference type="GO" id="GO:0022857">
    <property type="term" value="F:transmembrane transporter activity"/>
    <property type="evidence" value="ECO:0007669"/>
    <property type="project" value="TreeGrafter"/>
</dbReference>
<dbReference type="CDD" id="cd03255">
    <property type="entry name" value="ABC_MJ0796_LolCDE_FtsE"/>
    <property type="match status" value="1"/>
</dbReference>
<keyword evidence="3" id="KW-0067">ATP-binding</keyword>
<name>A0A2M7TH37_UNCKA</name>
<accession>A0A2M7TH37</accession>
<gene>
    <name evidence="5" type="ORF">COY32_05205</name>
</gene>
<reference evidence="6" key="1">
    <citation type="submission" date="2017-09" db="EMBL/GenBank/DDBJ databases">
        <title>Depth-based differentiation of microbial function through sediment-hosted aquifers and enrichment of novel symbionts in the deep terrestrial subsurface.</title>
        <authorList>
            <person name="Probst A.J."/>
            <person name="Ladd B."/>
            <person name="Jarett J.K."/>
            <person name="Geller-Mcgrath D.E."/>
            <person name="Sieber C.M.K."/>
            <person name="Emerson J.B."/>
            <person name="Anantharaman K."/>
            <person name="Thomas B.C."/>
            <person name="Malmstrom R."/>
            <person name="Stieglmeier M."/>
            <person name="Klingl A."/>
            <person name="Woyke T."/>
            <person name="Ryan C.M."/>
            <person name="Banfield J.F."/>
        </authorList>
    </citation>
    <scope>NUCLEOTIDE SEQUENCE [LARGE SCALE GENOMIC DNA]</scope>
</reference>
<dbReference type="InterPro" id="IPR017911">
    <property type="entry name" value="MacB-like_ATP-bd"/>
</dbReference>
<dbReference type="PROSITE" id="PS50893">
    <property type="entry name" value="ABC_TRANSPORTER_2"/>
    <property type="match status" value="1"/>
</dbReference>
<dbReference type="GO" id="GO:0005524">
    <property type="term" value="F:ATP binding"/>
    <property type="evidence" value="ECO:0007669"/>
    <property type="project" value="UniProtKB-KW"/>
</dbReference>
<keyword evidence="1" id="KW-0813">Transport</keyword>
<dbReference type="InterPro" id="IPR017871">
    <property type="entry name" value="ABC_transporter-like_CS"/>
</dbReference>
<dbReference type="Proteomes" id="UP000228920">
    <property type="component" value="Unassembled WGS sequence"/>
</dbReference>
<dbReference type="Gene3D" id="3.40.50.300">
    <property type="entry name" value="P-loop containing nucleotide triphosphate hydrolases"/>
    <property type="match status" value="1"/>
</dbReference>
<evidence type="ECO:0000256" key="3">
    <source>
        <dbReference type="ARBA" id="ARBA00022840"/>
    </source>
</evidence>
<proteinExistence type="predicted"/>
<dbReference type="PANTHER" id="PTHR24220">
    <property type="entry name" value="IMPORT ATP-BINDING PROTEIN"/>
    <property type="match status" value="1"/>
</dbReference>
<dbReference type="EMBL" id="PFNL01000133">
    <property type="protein sequence ID" value="PIZ45514.1"/>
    <property type="molecule type" value="Genomic_DNA"/>
</dbReference>
<evidence type="ECO:0000256" key="2">
    <source>
        <dbReference type="ARBA" id="ARBA00022741"/>
    </source>
</evidence>
<dbReference type="GO" id="GO:0016887">
    <property type="term" value="F:ATP hydrolysis activity"/>
    <property type="evidence" value="ECO:0007669"/>
    <property type="project" value="InterPro"/>
</dbReference>
<feature type="domain" description="ABC transporter" evidence="4">
    <location>
        <begin position="7"/>
        <end position="243"/>
    </location>
</feature>
<comment type="caution">
    <text evidence="5">The sequence shown here is derived from an EMBL/GenBank/DDBJ whole genome shotgun (WGS) entry which is preliminary data.</text>
</comment>
<dbReference type="SMART" id="SM00382">
    <property type="entry name" value="AAA"/>
    <property type="match status" value="1"/>
</dbReference>
<dbReference type="FunFam" id="3.40.50.300:FF:000032">
    <property type="entry name" value="Export ABC transporter ATP-binding protein"/>
    <property type="match status" value="1"/>
</dbReference>
<sequence>MSFMSLINVHNLTKTYGDGHTAVHAVNDVTFTVDKGEIVLIMGPSGSGKTTLVTIMAGLLAPTSGTVIIDENDITTLTKQQLADLRLTKIGFVFQSFNLLSSLSALENVMIPLIISGENKVAANNKATQALTQLGLASRLTNLPRDLSGGEKQRVSIARALVNDPPIIFADEPTANLDSVNGQRVMEILCEVACTKGRSVVVVSHDQRIKSMATRIITIEDGKFLHEEKGGHDEWCTLHGKGTS</sequence>
<dbReference type="InterPro" id="IPR003593">
    <property type="entry name" value="AAA+_ATPase"/>
</dbReference>